<reference evidence="4" key="1">
    <citation type="submission" date="2022-06" db="EMBL/GenBank/DDBJ databases">
        <title>Sneathiella actinostolidae sp. nov., isolated from a sea anemonein the Western Pacific Ocean.</title>
        <authorList>
            <person name="Wei M.J."/>
        </authorList>
    </citation>
    <scope>NUCLEOTIDE SEQUENCE</scope>
    <source>
        <strain evidence="4">PHK-P5</strain>
    </source>
</reference>
<feature type="compositionally biased region" description="Basic and acidic residues" evidence="2">
    <location>
        <begin position="68"/>
        <end position="78"/>
    </location>
</feature>
<dbReference type="Pfam" id="PF01556">
    <property type="entry name" value="DnaJ_C"/>
    <property type="match status" value="1"/>
</dbReference>
<dbReference type="InterPro" id="IPR018253">
    <property type="entry name" value="DnaJ_domain_CS"/>
</dbReference>
<accession>A0ABY4W807</accession>
<dbReference type="Proteomes" id="UP001056291">
    <property type="component" value="Chromosome"/>
</dbReference>
<dbReference type="InterPro" id="IPR001623">
    <property type="entry name" value="DnaJ_domain"/>
</dbReference>
<keyword evidence="1" id="KW-0143">Chaperone</keyword>
<protein>
    <submittedName>
        <fullName evidence="4">J domain-containing protein</fullName>
    </submittedName>
</protein>
<name>A0ABY4W807_9PROT</name>
<evidence type="ECO:0000259" key="3">
    <source>
        <dbReference type="PROSITE" id="PS50076"/>
    </source>
</evidence>
<dbReference type="InterPro" id="IPR002939">
    <property type="entry name" value="DnaJ_C"/>
</dbReference>
<evidence type="ECO:0000313" key="5">
    <source>
        <dbReference type="Proteomes" id="UP001056291"/>
    </source>
</evidence>
<dbReference type="InterPro" id="IPR036869">
    <property type="entry name" value="J_dom_sf"/>
</dbReference>
<evidence type="ECO:0000313" key="4">
    <source>
        <dbReference type="EMBL" id="USG62924.1"/>
    </source>
</evidence>
<feature type="domain" description="J" evidence="3">
    <location>
        <begin position="3"/>
        <end position="68"/>
    </location>
</feature>
<dbReference type="PANTHER" id="PTHR43096">
    <property type="entry name" value="DNAJ HOMOLOG 1, MITOCHONDRIAL-RELATED"/>
    <property type="match status" value="1"/>
</dbReference>
<proteinExistence type="predicted"/>
<keyword evidence="5" id="KW-1185">Reference proteome</keyword>
<feature type="region of interest" description="Disordered" evidence="2">
    <location>
        <begin position="68"/>
        <end position="89"/>
    </location>
</feature>
<dbReference type="CDD" id="cd10747">
    <property type="entry name" value="DnaJ_C"/>
    <property type="match status" value="1"/>
</dbReference>
<dbReference type="PRINTS" id="PR00625">
    <property type="entry name" value="JDOMAIN"/>
</dbReference>
<dbReference type="RefSeq" id="WP_251937215.1">
    <property type="nucleotide sequence ID" value="NZ_CP098747.1"/>
</dbReference>
<dbReference type="PROSITE" id="PS00636">
    <property type="entry name" value="DNAJ_1"/>
    <property type="match status" value="1"/>
</dbReference>
<dbReference type="InterPro" id="IPR008971">
    <property type="entry name" value="HSP40/DnaJ_pept-bd"/>
</dbReference>
<evidence type="ECO:0000256" key="2">
    <source>
        <dbReference type="SAM" id="MobiDB-lite"/>
    </source>
</evidence>
<organism evidence="4 5">
    <name type="scientific">Sneathiella marina</name>
    <dbReference type="NCBI Taxonomy" id="2950108"/>
    <lineage>
        <taxon>Bacteria</taxon>
        <taxon>Pseudomonadati</taxon>
        <taxon>Pseudomonadota</taxon>
        <taxon>Alphaproteobacteria</taxon>
        <taxon>Sneathiellales</taxon>
        <taxon>Sneathiellaceae</taxon>
        <taxon>Sneathiella</taxon>
    </lineage>
</organism>
<dbReference type="SMART" id="SM00271">
    <property type="entry name" value="DnaJ"/>
    <property type="match status" value="1"/>
</dbReference>
<dbReference type="CDD" id="cd06257">
    <property type="entry name" value="DnaJ"/>
    <property type="match status" value="1"/>
</dbReference>
<dbReference type="EMBL" id="CP098747">
    <property type="protein sequence ID" value="USG62924.1"/>
    <property type="molecule type" value="Genomic_DNA"/>
</dbReference>
<dbReference type="Gene3D" id="1.10.287.110">
    <property type="entry name" value="DnaJ domain"/>
    <property type="match status" value="1"/>
</dbReference>
<dbReference type="Pfam" id="PF00226">
    <property type="entry name" value="DnaJ"/>
    <property type="match status" value="1"/>
</dbReference>
<dbReference type="Gene3D" id="2.60.260.20">
    <property type="entry name" value="Urease metallochaperone UreE, N-terminal domain"/>
    <property type="match status" value="2"/>
</dbReference>
<dbReference type="SUPFAM" id="SSF49493">
    <property type="entry name" value="HSP40/DnaJ peptide-binding domain"/>
    <property type="match status" value="2"/>
</dbReference>
<gene>
    <name evidence="4" type="ORF">NBZ79_08030</name>
</gene>
<sequence length="300" mass="32520">MKDLYTILGVAKGASQQEIKSAYRKLAKKHHPDANPGDTKVEEKFKEISAAYNILGDEKLKARYDRGEIDGSGQEKHPGFGGDRSGPFRQSTAGFGGGAEDIFSEIFGNFRRGGFQGETVQKGRDRKFAIEITFVESALGGTRRLTMGEGGRTLDVNIPAGITDGQQIRLKGQGDKGTGGGPNGDILINVSVRTHAFFKREGSNVQVELPVSLPEAVLGAQVKVPTVDGTVNLKIPQGSNTGTTLRLKGKGIGVSKKGKRGDQLVKLKVVLPEQQDEELQDWVTKWSEKHDYDARSKLKD</sequence>
<evidence type="ECO:0000256" key="1">
    <source>
        <dbReference type="ARBA" id="ARBA00023186"/>
    </source>
</evidence>
<dbReference type="PROSITE" id="PS50076">
    <property type="entry name" value="DNAJ_2"/>
    <property type="match status" value="1"/>
</dbReference>
<dbReference type="PANTHER" id="PTHR43096:SF52">
    <property type="entry name" value="DNAJ HOMOLOG 1, MITOCHONDRIAL-RELATED"/>
    <property type="match status" value="1"/>
</dbReference>
<dbReference type="SUPFAM" id="SSF46565">
    <property type="entry name" value="Chaperone J-domain"/>
    <property type="match status" value="1"/>
</dbReference>